<name>A0ABN7BFC4_9HEMI</name>
<sequence length="96" mass="10605">MSLRPGAYQGQSTELPSTDSVHRPSTQTRDTGQLQSMKMTSPSAVNSFGANCCNSKPPLIRRRCLENGRPAYLRWFITFANRTIPVLVCPGNCEDS</sequence>
<gene>
    <name evidence="2" type="ORF">NTJ_15897</name>
</gene>
<reference evidence="2 3" key="1">
    <citation type="submission" date="2023-09" db="EMBL/GenBank/DDBJ databases">
        <title>Nesidiocoris tenuis whole genome shotgun sequence.</title>
        <authorList>
            <person name="Shibata T."/>
            <person name="Shimoda M."/>
            <person name="Kobayashi T."/>
            <person name="Uehara T."/>
        </authorList>
    </citation>
    <scope>NUCLEOTIDE SEQUENCE [LARGE SCALE GENOMIC DNA]</scope>
    <source>
        <strain evidence="2 3">Japan</strain>
    </source>
</reference>
<evidence type="ECO:0000313" key="3">
    <source>
        <dbReference type="Proteomes" id="UP001307889"/>
    </source>
</evidence>
<protein>
    <submittedName>
        <fullName evidence="2">Uncharacterized protein</fullName>
    </submittedName>
</protein>
<evidence type="ECO:0000256" key="1">
    <source>
        <dbReference type="SAM" id="MobiDB-lite"/>
    </source>
</evidence>
<organism evidence="2 3">
    <name type="scientific">Nesidiocoris tenuis</name>
    <dbReference type="NCBI Taxonomy" id="355587"/>
    <lineage>
        <taxon>Eukaryota</taxon>
        <taxon>Metazoa</taxon>
        <taxon>Ecdysozoa</taxon>
        <taxon>Arthropoda</taxon>
        <taxon>Hexapoda</taxon>
        <taxon>Insecta</taxon>
        <taxon>Pterygota</taxon>
        <taxon>Neoptera</taxon>
        <taxon>Paraneoptera</taxon>
        <taxon>Hemiptera</taxon>
        <taxon>Heteroptera</taxon>
        <taxon>Panheteroptera</taxon>
        <taxon>Cimicomorpha</taxon>
        <taxon>Miridae</taxon>
        <taxon>Dicyphina</taxon>
        <taxon>Nesidiocoris</taxon>
    </lineage>
</organism>
<proteinExistence type="predicted"/>
<dbReference type="EMBL" id="AP028923">
    <property type="protein sequence ID" value="BET03079.1"/>
    <property type="molecule type" value="Genomic_DNA"/>
</dbReference>
<feature type="region of interest" description="Disordered" evidence="1">
    <location>
        <begin position="1"/>
        <end position="40"/>
    </location>
</feature>
<dbReference type="Proteomes" id="UP001307889">
    <property type="component" value="Chromosome 15"/>
</dbReference>
<keyword evidence="3" id="KW-1185">Reference proteome</keyword>
<evidence type="ECO:0000313" key="2">
    <source>
        <dbReference type="EMBL" id="BET03079.1"/>
    </source>
</evidence>
<feature type="compositionally biased region" description="Polar residues" evidence="1">
    <location>
        <begin position="9"/>
        <end position="40"/>
    </location>
</feature>
<accession>A0ABN7BFC4</accession>